<protein>
    <submittedName>
        <fullName evidence="1">Str. FM013</fullName>
    </submittedName>
</protein>
<sequence length="131" mass="14916">MILHYYPSSVCKLTCDCTTSRLLRGIYCLEGMTYTSSGYEDTYRSELSDLWERNPSYARNPSYLDRECTPSVFCASPGPEESSLPLQPSQSNELLPVVEGMEEHGIDNLRTLFTTRSAFPSQQCPLRFHRS</sequence>
<organism evidence="1 2">
    <name type="scientific">Penicillium camemberti (strain FM 013)</name>
    <dbReference type="NCBI Taxonomy" id="1429867"/>
    <lineage>
        <taxon>Eukaryota</taxon>
        <taxon>Fungi</taxon>
        <taxon>Dikarya</taxon>
        <taxon>Ascomycota</taxon>
        <taxon>Pezizomycotina</taxon>
        <taxon>Eurotiomycetes</taxon>
        <taxon>Eurotiomycetidae</taxon>
        <taxon>Eurotiales</taxon>
        <taxon>Aspergillaceae</taxon>
        <taxon>Penicillium</taxon>
    </lineage>
</organism>
<dbReference type="Proteomes" id="UP000053732">
    <property type="component" value="Unassembled WGS sequence"/>
</dbReference>
<evidence type="ECO:0000313" key="1">
    <source>
        <dbReference type="EMBL" id="CRL30026.1"/>
    </source>
</evidence>
<keyword evidence="2" id="KW-1185">Reference proteome</keyword>
<dbReference type="EMBL" id="HG793176">
    <property type="protein sequence ID" value="CRL30026.1"/>
    <property type="molecule type" value="Genomic_DNA"/>
</dbReference>
<reference evidence="1 2" key="1">
    <citation type="journal article" date="2014" name="Nat. Commun.">
        <title>Multiple recent horizontal transfers of a large genomic region in cheese making fungi.</title>
        <authorList>
            <person name="Cheeseman K."/>
            <person name="Ropars J."/>
            <person name="Renault P."/>
            <person name="Dupont J."/>
            <person name="Gouzy J."/>
            <person name="Branca A."/>
            <person name="Abraham A.L."/>
            <person name="Ceppi M."/>
            <person name="Conseiller E."/>
            <person name="Debuchy R."/>
            <person name="Malagnac F."/>
            <person name="Goarin A."/>
            <person name="Silar P."/>
            <person name="Lacoste S."/>
            <person name="Sallet E."/>
            <person name="Bensimon A."/>
            <person name="Giraud T."/>
            <person name="Brygoo Y."/>
        </authorList>
    </citation>
    <scope>NUCLEOTIDE SEQUENCE [LARGE SCALE GENOMIC DNA]</scope>
    <source>
        <strain evidence="2">FM 013</strain>
    </source>
</reference>
<proteinExistence type="predicted"/>
<dbReference type="AlphaFoldDB" id="A0A0G4PUL5"/>
<accession>A0A0G4PUL5</accession>
<gene>
    <name evidence="1" type="ORF">PCAMFM013_S043g000021</name>
</gene>
<evidence type="ECO:0000313" key="2">
    <source>
        <dbReference type="Proteomes" id="UP000053732"/>
    </source>
</evidence>
<name>A0A0G4PUL5_PENC3</name>